<gene>
    <name evidence="2" type="ORF">LCGC14_1623390</name>
</gene>
<dbReference type="EMBL" id="LAZR01013295">
    <property type="protein sequence ID" value="KKM22626.1"/>
    <property type="molecule type" value="Genomic_DNA"/>
</dbReference>
<accession>A0A0F9I4S3</accession>
<dbReference type="GO" id="GO:0052621">
    <property type="term" value="F:diguanylate cyclase activity"/>
    <property type="evidence" value="ECO:0007669"/>
    <property type="project" value="TreeGrafter"/>
</dbReference>
<dbReference type="GO" id="GO:0005886">
    <property type="term" value="C:plasma membrane"/>
    <property type="evidence" value="ECO:0007669"/>
    <property type="project" value="TreeGrafter"/>
</dbReference>
<dbReference type="SUPFAM" id="SSF55073">
    <property type="entry name" value="Nucleotide cyclase"/>
    <property type="match status" value="1"/>
</dbReference>
<dbReference type="CDD" id="cd01949">
    <property type="entry name" value="GGDEF"/>
    <property type="match status" value="1"/>
</dbReference>
<dbReference type="AlphaFoldDB" id="A0A0F9I4S3"/>
<dbReference type="GO" id="GO:0043709">
    <property type="term" value="P:cell adhesion involved in single-species biofilm formation"/>
    <property type="evidence" value="ECO:0007669"/>
    <property type="project" value="TreeGrafter"/>
</dbReference>
<dbReference type="InterPro" id="IPR029787">
    <property type="entry name" value="Nucleotide_cyclase"/>
</dbReference>
<dbReference type="SMART" id="SM00267">
    <property type="entry name" value="GGDEF"/>
    <property type="match status" value="1"/>
</dbReference>
<dbReference type="PROSITE" id="PS50887">
    <property type="entry name" value="GGDEF"/>
    <property type="match status" value="1"/>
</dbReference>
<evidence type="ECO:0000313" key="2">
    <source>
        <dbReference type="EMBL" id="KKM22626.1"/>
    </source>
</evidence>
<dbReference type="NCBIfam" id="TIGR00254">
    <property type="entry name" value="GGDEF"/>
    <property type="match status" value="1"/>
</dbReference>
<reference evidence="2" key="1">
    <citation type="journal article" date="2015" name="Nature">
        <title>Complex archaea that bridge the gap between prokaryotes and eukaryotes.</title>
        <authorList>
            <person name="Spang A."/>
            <person name="Saw J.H."/>
            <person name="Jorgensen S.L."/>
            <person name="Zaremba-Niedzwiedzka K."/>
            <person name="Martijn J."/>
            <person name="Lind A.E."/>
            <person name="van Eijk R."/>
            <person name="Schleper C."/>
            <person name="Guy L."/>
            <person name="Ettema T.J."/>
        </authorList>
    </citation>
    <scope>NUCLEOTIDE SEQUENCE</scope>
</reference>
<dbReference type="GO" id="GO:1902201">
    <property type="term" value="P:negative regulation of bacterial-type flagellum-dependent cell motility"/>
    <property type="evidence" value="ECO:0007669"/>
    <property type="project" value="TreeGrafter"/>
</dbReference>
<dbReference type="InterPro" id="IPR050469">
    <property type="entry name" value="Diguanylate_Cyclase"/>
</dbReference>
<dbReference type="InterPro" id="IPR000160">
    <property type="entry name" value="GGDEF_dom"/>
</dbReference>
<comment type="caution">
    <text evidence="2">The sequence shown here is derived from an EMBL/GenBank/DDBJ whole genome shotgun (WGS) entry which is preliminary data.</text>
</comment>
<dbReference type="PANTHER" id="PTHR45138">
    <property type="entry name" value="REGULATORY COMPONENTS OF SENSORY TRANSDUCTION SYSTEM"/>
    <property type="match status" value="1"/>
</dbReference>
<dbReference type="Gene3D" id="3.30.70.270">
    <property type="match status" value="1"/>
</dbReference>
<proteinExistence type="predicted"/>
<dbReference type="Pfam" id="PF00990">
    <property type="entry name" value="GGDEF"/>
    <property type="match status" value="1"/>
</dbReference>
<feature type="domain" description="GGDEF" evidence="1">
    <location>
        <begin position="180"/>
        <end position="314"/>
    </location>
</feature>
<dbReference type="InterPro" id="IPR043128">
    <property type="entry name" value="Rev_trsase/Diguanyl_cyclase"/>
</dbReference>
<evidence type="ECO:0000259" key="1">
    <source>
        <dbReference type="PROSITE" id="PS50887"/>
    </source>
</evidence>
<sequence length="330" mass="37836">MTIQAAKIIESNIEDLAKKWLFAVSKRETDDTRIGHEQVRNILVQILKALAAVLDDKEHLYLFESHGSIFKKAKVLGELRRAQGYELEEVLQEYLILRKEVWALMRKNLGKENVDIFEIEERINFCLMSVLKATIESFHHRQTKDLNRLAITDSLTGLFNRGQFDKIIDQEIYRADRYDRPLALGLIDVDYFKLFNDLNGHQAGDMALEKTATLIRQFLRSTDAPARYGGEEFAVVLPEISQDEAYKVCSRIRRGVERKIFFENEKQKGKLTVSIGVSLYPDDADSAEKLIAAADKALYKAKNQGRNRVVCFSDLKEKLGSGWFASLKAR</sequence>
<dbReference type="PANTHER" id="PTHR45138:SF9">
    <property type="entry name" value="DIGUANYLATE CYCLASE DGCM-RELATED"/>
    <property type="match status" value="1"/>
</dbReference>
<organism evidence="2">
    <name type="scientific">marine sediment metagenome</name>
    <dbReference type="NCBI Taxonomy" id="412755"/>
    <lineage>
        <taxon>unclassified sequences</taxon>
        <taxon>metagenomes</taxon>
        <taxon>ecological metagenomes</taxon>
    </lineage>
</organism>
<dbReference type="FunFam" id="3.30.70.270:FF:000001">
    <property type="entry name" value="Diguanylate cyclase domain protein"/>
    <property type="match status" value="1"/>
</dbReference>
<name>A0A0F9I4S3_9ZZZZ</name>
<protein>
    <recommendedName>
        <fullName evidence="1">GGDEF domain-containing protein</fullName>
    </recommendedName>
</protein>